<gene>
    <name evidence="1" type="ORF">CPT_Mendera_078</name>
</gene>
<proteinExistence type="predicted"/>
<evidence type="ECO:0000313" key="1">
    <source>
        <dbReference type="EMBL" id="QFR56627.1"/>
    </source>
</evidence>
<protein>
    <submittedName>
        <fullName evidence="1">Uncharacterized protein</fullName>
    </submittedName>
</protein>
<sequence length="33" mass="3695">MTCSAISNRCYMSDLRSELACMAEAPRGDKVRE</sequence>
<name>A0A5P8PIS3_9CAUD</name>
<organism evidence="1 2">
    <name type="scientific">Stenotrophomonas phage Mendera</name>
    <dbReference type="NCBI Taxonomy" id="2650877"/>
    <lineage>
        <taxon>Viruses</taxon>
        <taxon>Duplodnaviria</taxon>
        <taxon>Heunggongvirae</taxon>
        <taxon>Uroviricota</taxon>
        <taxon>Caudoviricetes</taxon>
        <taxon>Menderavirus</taxon>
        <taxon>Menderavirus mendera</taxon>
    </lineage>
</organism>
<evidence type="ECO:0000313" key="2">
    <source>
        <dbReference type="Proteomes" id="UP000326601"/>
    </source>
</evidence>
<accession>A0A5P8PIS3</accession>
<keyword evidence="2" id="KW-1185">Reference proteome</keyword>
<dbReference type="Proteomes" id="UP000326601">
    <property type="component" value="Segment"/>
</dbReference>
<reference evidence="2" key="1">
    <citation type="submission" date="2019-06" db="EMBL/GenBank/DDBJ databases">
        <title>Complete genome sequence of Stenotrophomonas phage Mendera.</title>
        <authorList>
            <person name="Garza K."/>
            <person name="Newkirk H."/>
            <person name="Moreland R."/>
            <person name="Liu M."/>
            <person name="Ramsey J."/>
            <person name="Gonzalez C.F."/>
            <person name="Leavitt J."/>
        </authorList>
    </citation>
    <scope>NUCLEOTIDE SEQUENCE [LARGE SCALE GENOMIC DNA]</scope>
</reference>
<dbReference type="EMBL" id="MN098328">
    <property type="protein sequence ID" value="QFR56627.1"/>
    <property type="molecule type" value="Genomic_DNA"/>
</dbReference>